<dbReference type="EMBL" id="JBHRYA010000007">
    <property type="protein sequence ID" value="MFC3716815.1"/>
    <property type="molecule type" value="Genomic_DNA"/>
</dbReference>
<accession>A0ABV7XKX3</accession>
<comment type="caution">
    <text evidence="2">The sequence shown here is derived from an EMBL/GenBank/DDBJ whole genome shotgun (WGS) entry which is preliminary data.</text>
</comment>
<feature type="region of interest" description="Disordered" evidence="1">
    <location>
        <begin position="384"/>
        <end position="405"/>
    </location>
</feature>
<dbReference type="InterPro" id="IPR009279">
    <property type="entry name" value="Portal_Mu"/>
</dbReference>
<gene>
    <name evidence="2" type="ORF">ACFONC_11700</name>
</gene>
<reference evidence="3" key="1">
    <citation type="journal article" date="2019" name="Int. J. Syst. Evol. Microbiol.">
        <title>The Global Catalogue of Microorganisms (GCM) 10K type strain sequencing project: providing services to taxonomists for standard genome sequencing and annotation.</title>
        <authorList>
            <consortium name="The Broad Institute Genomics Platform"/>
            <consortium name="The Broad Institute Genome Sequencing Center for Infectious Disease"/>
            <person name="Wu L."/>
            <person name="Ma J."/>
        </authorList>
    </citation>
    <scope>NUCLEOTIDE SEQUENCE [LARGE SCALE GENOMIC DNA]</scope>
    <source>
        <strain evidence="3">KCTC 42441</strain>
    </source>
</reference>
<evidence type="ECO:0000256" key="1">
    <source>
        <dbReference type="SAM" id="MobiDB-lite"/>
    </source>
</evidence>
<sequence>MNDMTIARPEIGREVATSADGRDITRPFVGPLLVPADRVLRVRGAGDLLIYEQVLSDPQVKACFEQRRNAVTSCEWTVEAASDRRVDKKAADWIERQIKAVGFDNLTDKMLYSVFYGYAVSEIIYEVKDGLLGWKAIKVRDRRRFRFKADGELRMLTVQNALEGEPCLAPYFWHVATGADHDDEPYGTGLGHWCYWPTLFKRNGIAFWLTFLEKFAAPTAKGTYPVNATADEKNKLLQALSAIRTDSAVIFPEGMTGELLEAARSGTADYKVLHDTMDETISKAILGQTMTTDNGSSKAQAEVHMDVRQDIVKADADLVCESLNLGPIRWLTMFNFPGAEPPRVFRQVEEPEDANELAKRDKAVMDMGFKPGLDYVRETYGDHWEEKAPEPPPVAPGAPAVPDTEPPVEFADAPTIARLKADAQDRLDAIEAGATDASSNWHAFVAPRIRELRVLLDQSDDLADFRDRIVELADADPQGEFVEAIARAGFGAQLLGRLPKEK</sequence>
<name>A0ABV7XKX3_9GAMM</name>
<dbReference type="Proteomes" id="UP001595705">
    <property type="component" value="Unassembled WGS sequence"/>
</dbReference>
<keyword evidence="3" id="KW-1185">Reference proteome</keyword>
<proteinExistence type="predicted"/>
<evidence type="ECO:0000313" key="3">
    <source>
        <dbReference type="Proteomes" id="UP001595705"/>
    </source>
</evidence>
<protein>
    <submittedName>
        <fullName evidence="2">DUF935 domain-containing protein</fullName>
    </submittedName>
</protein>
<evidence type="ECO:0000313" key="2">
    <source>
        <dbReference type="EMBL" id="MFC3716815.1"/>
    </source>
</evidence>
<dbReference type="Pfam" id="PF06074">
    <property type="entry name" value="Portal_Mu"/>
    <property type="match status" value="1"/>
</dbReference>
<organism evidence="2 3">
    <name type="scientific">Luteimonas soli</name>
    <dbReference type="NCBI Taxonomy" id="1648966"/>
    <lineage>
        <taxon>Bacteria</taxon>
        <taxon>Pseudomonadati</taxon>
        <taxon>Pseudomonadota</taxon>
        <taxon>Gammaproteobacteria</taxon>
        <taxon>Lysobacterales</taxon>
        <taxon>Lysobacteraceae</taxon>
        <taxon>Luteimonas</taxon>
    </lineage>
</organism>
<dbReference type="RefSeq" id="WP_386744242.1">
    <property type="nucleotide sequence ID" value="NZ_JBHRYA010000007.1"/>
</dbReference>